<comment type="caution">
    <text evidence="3">The sequence shown here is derived from an EMBL/GenBank/DDBJ whole genome shotgun (WGS) entry which is preliminary data.</text>
</comment>
<dbReference type="InterPro" id="IPR021765">
    <property type="entry name" value="UstYa-like"/>
</dbReference>
<gene>
    <name evidence="3" type="ORF">NA57DRAFT_35094</name>
</gene>
<organism evidence="3 4">
    <name type="scientific">Rhizodiscina lignyota</name>
    <dbReference type="NCBI Taxonomy" id="1504668"/>
    <lineage>
        <taxon>Eukaryota</taxon>
        <taxon>Fungi</taxon>
        <taxon>Dikarya</taxon>
        <taxon>Ascomycota</taxon>
        <taxon>Pezizomycotina</taxon>
        <taxon>Dothideomycetes</taxon>
        <taxon>Pleosporomycetidae</taxon>
        <taxon>Aulographales</taxon>
        <taxon>Rhizodiscinaceae</taxon>
        <taxon>Rhizodiscina</taxon>
    </lineage>
</organism>
<evidence type="ECO:0000313" key="4">
    <source>
        <dbReference type="Proteomes" id="UP000799772"/>
    </source>
</evidence>
<dbReference type="EMBL" id="ML978123">
    <property type="protein sequence ID" value="KAF2101349.1"/>
    <property type="molecule type" value="Genomic_DNA"/>
</dbReference>
<evidence type="ECO:0000313" key="3">
    <source>
        <dbReference type="EMBL" id="KAF2101349.1"/>
    </source>
</evidence>
<proteinExistence type="inferred from homology"/>
<dbReference type="AlphaFoldDB" id="A0A9P4MD67"/>
<sequence length="119" mass="14110">MAQLTLFVGRLEVFHSLHCLNRIRQSLHRDYYVNEHPFPPELLSEGHLDHCIEHLMQALQCHSDLTPMLWEKKGTDITLMRETLHTCRDFDKIHEWAFKRRLDFSAKTSLQDGSVRILD</sequence>
<dbReference type="Proteomes" id="UP000799772">
    <property type="component" value="Unassembled WGS sequence"/>
</dbReference>
<accession>A0A9P4MD67</accession>
<comment type="pathway">
    <text evidence="1">Mycotoxin biosynthesis.</text>
</comment>
<protein>
    <submittedName>
        <fullName evidence="3">Uncharacterized protein</fullName>
    </submittedName>
</protein>
<dbReference type="PANTHER" id="PTHR33365:SF4">
    <property type="entry name" value="CYCLOCHLOROTINE BIOSYNTHESIS PROTEIN O"/>
    <property type="match status" value="1"/>
</dbReference>
<reference evidence="3" key="1">
    <citation type="journal article" date="2020" name="Stud. Mycol.">
        <title>101 Dothideomycetes genomes: a test case for predicting lifestyles and emergence of pathogens.</title>
        <authorList>
            <person name="Haridas S."/>
            <person name="Albert R."/>
            <person name="Binder M."/>
            <person name="Bloem J."/>
            <person name="Labutti K."/>
            <person name="Salamov A."/>
            <person name="Andreopoulos B."/>
            <person name="Baker S."/>
            <person name="Barry K."/>
            <person name="Bills G."/>
            <person name="Bluhm B."/>
            <person name="Cannon C."/>
            <person name="Castanera R."/>
            <person name="Culley D."/>
            <person name="Daum C."/>
            <person name="Ezra D."/>
            <person name="Gonzalez J."/>
            <person name="Henrissat B."/>
            <person name="Kuo A."/>
            <person name="Liang C."/>
            <person name="Lipzen A."/>
            <person name="Lutzoni F."/>
            <person name="Magnuson J."/>
            <person name="Mondo S."/>
            <person name="Nolan M."/>
            <person name="Ohm R."/>
            <person name="Pangilinan J."/>
            <person name="Park H.-J."/>
            <person name="Ramirez L."/>
            <person name="Alfaro M."/>
            <person name="Sun H."/>
            <person name="Tritt A."/>
            <person name="Yoshinaga Y."/>
            <person name="Zwiers L.-H."/>
            <person name="Turgeon B."/>
            <person name="Goodwin S."/>
            <person name="Spatafora J."/>
            <person name="Crous P."/>
            <person name="Grigoriev I."/>
        </authorList>
    </citation>
    <scope>NUCLEOTIDE SEQUENCE</scope>
    <source>
        <strain evidence="3">CBS 133067</strain>
    </source>
</reference>
<dbReference type="PANTHER" id="PTHR33365">
    <property type="entry name" value="YALI0B05434P"/>
    <property type="match status" value="1"/>
</dbReference>
<dbReference type="Pfam" id="PF11807">
    <property type="entry name" value="UstYa"/>
    <property type="match status" value="1"/>
</dbReference>
<evidence type="ECO:0000256" key="2">
    <source>
        <dbReference type="ARBA" id="ARBA00035112"/>
    </source>
</evidence>
<dbReference type="OrthoDB" id="3687641at2759"/>
<dbReference type="GO" id="GO:0043386">
    <property type="term" value="P:mycotoxin biosynthetic process"/>
    <property type="evidence" value="ECO:0007669"/>
    <property type="project" value="InterPro"/>
</dbReference>
<comment type="similarity">
    <text evidence="2">Belongs to the ustYa family.</text>
</comment>
<keyword evidence="4" id="KW-1185">Reference proteome</keyword>
<evidence type="ECO:0000256" key="1">
    <source>
        <dbReference type="ARBA" id="ARBA00004685"/>
    </source>
</evidence>
<name>A0A9P4MD67_9PEZI</name>